<name>A0A5C5WJ74_9PLAN</name>
<feature type="domain" description="ApeA N-terminal" evidence="2">
    <location>
        <begin position="16"/>
        <end position="259"/>
    </location>
</feature>
<reference evidence="3 4" key="1">
    <citation type="submission" date="2019-02" db="EMBL/GenBank/DDBJ databases">
        <title>Deep-cultivation of Planctomycetes and their phenomic and genomic characterization uncovers novel biology.</title>
        <authorList>
            <person name="Wiegand S."/>
            <person name="Jogler M."/>
            <person name="Boedeker C."/>
            <person name="Pinto D."/>
            <person name="Vollmers J."/>
            <person name="Rivas-Marin E."/>
            <person name="Kohn T."/>
            <person name="Peeters S.H."/>
            <person name="Heuer A."/>
            <person name="Rast P."/>
            <person name="Oberbeckmann S."/>
            <person name="Bunk B."/>
            <person name="Jeske O."/>
            <person name="Meyerdierks A."/>
            <person name="Storesund J.E."/>
            <person name="Kallscheuer N."/>
            <person name="Luecker S."/>
            <person name="Lage O.M."/>
            <person name="Pohl T."/>
            <person name="Merkel B.J."/>
            <person name="Hornburger P."/>
            <person name="Mueller R.-W."/>
            <person name="Bruemmer F."/>
            <person name="Labrenz M."/>
            <person name="Spormann A.M."/>
            <person name="Op Den Camp H."/>
            <person name="Overmann J."/>
            <person name="Amann R."/>
            <person name="Jetten M.S.M."/>
            <person name="Mascher T."/>
            <person name="Medema M.H."/>
            <person name="Devos D.P."/>
            <person name="Kaster A.-K."/>
            <person name="Ovreas L."/>
            <person name="Rohde M."/>
            <person name="Galperin M.Y."/>
            <person name="Jogler C."/>
        </authorList>
    </citation>
    <scope>NUCLEOTIDE SEQUENCE [LARGE SCALE GENOMIC DNA]</scope>
    <source>
        <strain evidence="3 4">KOR42</strain>
    </source>
</reference>
<protein>
    <submittedName>
        <fullName evidence="3">Uncharacterized protein</fullName>
    </submittedName>
</protein>
<feature type="domain" description="Apea-like HEPN" evidence="1">
    <location>
        <begin position="287"/>
        <end position="424"/>
    </location>
</feature>
<dbReference type="Pfam" id="PF18862">
    <property type="entry name" value="ApeA_NTD1"/>
    <property type="match status" value="1"/>
</dbReference>
<sequence>MPEDYLDKELASDEIWWPPRTDQKVRGRLAYKDTINLSLFSAVDTTDEPVIFGNSNKFGRCTIFEAYSKENDNHSLPAPSSRFQATYAILGVHCESREEPIFNNISFHFPELCYFLEHDAFSTERHPDGKSTTTYTPQQSFRTSILDDSCTVYIGSGMSELGGGMESLTLIHRPSISFYFKSPESFNGILSLSDKVIRLFTLLLGKRTYLTEFNYACPDPMMSEQILQRRSRPPKPEWCFPIALLNRIKAYWPNLLEKWLGNEDIHTTALLLHHGMSDEGFLEDRFLSLAQALETYCRLNQPDNQYMDEDSYQKIQQKLLNSLPEATPRSFRQSFTHKLKFANQFGLKKRIKLELDGLDDKTVRLFCLDKSKFADKVVATRNWLVHQGEREPSQTFSNHELFPAAMSLQTLMLMLIYKWLGCPEHEVRQWLMDSDQLNKFNLVHHELRKGKIVSPIA</sequence>
<dbReference type="Proteomes" id="UP000317243">
    <property type="component" value="Unassembled WGS sequence"/>
</dbReference>
<dbReference type="AlphaFoldDB" id="A0A5C5WJ74"/>
<evidence type="ECO:0000259" key="1">
    <source>
        <dbReference type="Pfam" id="PF18739"/>
    </source>
</evidence>
<accession>A0A5C5WJ74</accession>
<dbReference type="InterPro" id="IPR041223">
    <property type="entry name" value="ApeA_NTD"/>
</dbReference>
<evidence type="ECO:0000313" key="3">
    <source>
        <dbReference type="EMBL" id="TWT50071.1"/>
    </source>
</evidence>
<dbReference type="InterPro" id="IPR041229">
    <property type="entry name" value="HEPN_Apea"/>
</dbReference>
<dbReference type="EMBL" id="SIHI01000014">
    <property type="protein sequence ID" value="TWT50071.1"/>
    <property type="molecule type" value="Genomic_DNA"/>
</dbReference>
<comment type="caution">
    <text evidence="3">The sequence shown here is derived from an EMBL/GenBank/DDBJ whole genome shotgun (WGS) entry which is preliminary data.</text>
</comment>
<evidence type="ECO:0000313" key="4">
    <source>
        <dbReference type="Proteomes" id="UP000317243"/>
    </source>
</evidence>
<gene>
    <name evidence="3" type="ORF">KOR42_36170</name>
</gene>
<keyword evidence="4" id="KW-1185">Reference proteome</keyword>
<dbReference type="Pfam" id="PF18739">
    <property type="entry name" value="HEPN_Apea"/>
    <property type="match status" value="1"/>
</dbReference>
<organism evidence="3 4">
    <name type="scientific">Thalassoglobus neptunius</name>
    <dbReference type="NCBI Taxonomy" id="1938619"/>
    <lineage>
        <taxon>Bacteria</taxon>
        <taxon>Pseudomonadati</taxon>
        <taxon>Planctomycetota</taxon>
        <taxon>Planctomycetia</taxon>
        <taxon>Planctomycetales</taxon>
        <taxon>Planctomycetaceae</taxon>
        <taxon>Thalassoglobus</taxon>
    </lineage>
</organism>
<proteinExistence type="predicted"/>
<evidence type="ECO:0000259" key="2">
    <source>
        <dbReference type="Pfam" id="PF18862"/>
    </source>
</evidence>